<protein>
    <submittedName>
        <fullName evidence="3">Uncharacterized protein</fullName>
    </submittedName>
</protein>
<reference evidence="3 4" key="1">
    <citation type="submission" date="2020-05" db="EMBL/GenBank/DDBJ databases">
        <title>Genome sequencing of Spirosoma sp. TS118.</title>
        <authorList>
            <person name="Lee J.-H."/>
            <person name="Jeong S."/>
            <person name="Zhao L."/>
            <person name="Jung J.-H."/>
            <person name="Kim M.-K."/>
            <person name="Lim S."/>
        </authorList>
    </citation>
    <scope>NUCLEOTIDE SEQUENCE [LARGE SCALE GENOMIC DNA]</scope>
    <source>
        <strain evidence="3 4">TS118</strain>
    </source>
</reference>
<dbReference type="RefSeq" id="WP_171739944.1">
    <property type="nucleotide sequence ID" value="NZ_CP053435.1"/>
</dbReference>
<proteinExistence type="predicted"/>
<dbReference type="AlphaFoldDB" id="A0A6M5Y9Z5"/>
<feature type="compositionally biased region" description="Low complexity" evidence="1">
    <location>
        <begin position="23"/>
        <end position="40"/>
    </location>
</feature>
<organism evidence="3 4">
    <name type="scientific">Spirosoma taeanense</name>
    <dbReference type="NCBI Taxonomy" id="2735870"/>
    <lineage>
        <taxon>Bacteria</taxon>
        <taxon>Pseudomonadati</taxon>
        <taxon>Bacteroidota</taxon>
        <taxon>Cytophagia</taxon>
        <taxon>Cytophagales</taxon>
        <taxon>Cytophagaceae</taxon>
        <taxon>Spirosoma</taxon>
    </lineage>
</organism>
<evidence type="ECO:0000313" key="3">
    <source>
        <dbReference type="EMBL" id="QJW90100.1"/>
    </source>
</evidence>
<gene>
    <name evidence="3" type="ORF">HNV11_12300</name>
</gene>
<feature type="compositionally biased region" description="Basic residues" evidence="1">
    <location>
        <begin position="98"/>
        <end position="116"/>
    </location>
</feature>
<dbReference type="Proteomes" id="UP000502756">
    <property type="component" value="Chromosome"/>
</dbReference>
<dbReference type="EMBL" id="CP053435">
    <property type="protein sequence ID" value="QJW90100.1"/>
    <property type="molecule type" value="Genomic_DNA"/>
</dbReference>
<feature type="signal peptide" evidence="2">
    <location>
        <begin position="1"/>
        <end position="22"/>
    </location>
</feature>
<evidence type="ECO:0000256" key="1">
    <source>
        <dbReference type="SAM" id="MobiDB-lite"/>
    </source>
</evidence>
<feature type="chain" id="PRO_5026861768" evidence="2">
    <location>
        <begin position="23"/>
        <end position="116"/>
    </location>
</feature>
<dbReference type="KEGG" id="stae:HNV11_12300"/>
<feature type="region of interest" description="Disordered" evidence="1">
    <location>
        <begin position="23"/>
        <end position="116"/>
    </location>
</feature>
<evidence type="ECO:0000256" key="2">
    <source>
        <dbReference type="SAM" id="SignalP"/>
    </source>
</evidence>
<name>A0A6M5Y9Z5_9BACT</name>
<keyword evidence="4" id="KW-1185">Reference proteome</keyword>
<feature type="compositionally biased region" description="Low complexity" evidence="1">
    <location>
        <begin position="79"/>
        <end position="97"/>
    </location>
</feature>
<sequence length="116" mass="11905">MKSVLFGAALFLAASFYQSIQAQSTTGGQSGGSTASTGSGYLTGGRRPATSKAASMTIADEGATRSYMYVPPSQRKNGASTQAGTSQQKSSSTAARKASVKTKTTVKKRLSTKARP</sequence>
<evidence type="ECO:0000313" key="4">
    <source>
        <dbReference type="Proteomes" id="UP000502756"/>
    </source>
</evidence>
<keyword evidence="2" id="KW-0732">Signal</keyword>
<accession>A0A6M5Y9Z5</accession>